<dbReference type="Proteomes" id="UP001068021">
    <property type="component" value="Unassembled WGS sequence"/>
</dbReference>
<organism evidence="1 3">
    <name type="scientific">Methanobacterium veterum</name>
    <dbReference type="NCBI Taxonomy" id="408577"/>
    <lineage>
        <taxon>Archaea</taxon>
        <taxon>Methanobacteriati</taxon>
        <taxon>Methanobacteriota</taxon>
        <taxon>Methanomada group</taxon>
        <taxon>Methanobacteria</taxon>
        <taxon>Methanobacteriales</taxon>
        <taxon>Methanobacteriaceae</taxon>
        <taxon>Methanobacterium</taxon>
    </lineage>
</organism>
<accession>A0A9E5A0U2</accession>
<evidence type="ECO:0000313" key="1">
    <source>
        <dbReference type="EMBL" id="MCZ3366075.1"/>
    </source>
</evidence>
<proteinExistence type="predicted"/>
<evidence type="ECO:0000313" key="2">
    <source>
        <dbReference type="EMBL" id="MCZ3371697.1"/>
    </source>
</evidence>
<evidence type="ECO:0000313" key="3">
    <source>
        <dbReference type="Proteomes" id="UP001068021"/>
    </source>
</evidence>
<dbReference type="RefSeq" id="WP_169740447.1">
    <property type="nucleotide sequence ID" value="NZ_JAPVER010000020.1"/>
</dbReference>
<sequence length="51" mass="5976">MSVNPNEAYLEAITMTLAYLEKKEDCDEKLVEELKKERERILVELNVHPIS</sequence>
<dbReference type="AlphaFoldDB" id="A0A9E5A0U2"/>
<protein>
    <submittedName>
        <fullName evidence="1">Uncharacterized protein</fullName>
    </submittedName>
</protein>
<comment type="caution">
    <text evidence="1">The sequence shown here is derived from an EMBL/GenBank/DDBJ whole genome shotgun (WGS) entry which is preliminary data.</text>
</comment>
<dbReference type="EMBL" id="JAPVER010000020">
    <property type="protein sequence ID" value="MCZ3366075.1"/>
    <property type="molecule type" value="Genomic_DNA"/>
</dbReference>
<reference evidence="1" key="1">
    <citation type="submission" date="2022-12" db="EMBL/GenBank/DDBJ databases">
        <title>Reclassification of two methanogenic archaea species isolated from the Kolyma lowland permafrost.</title>
        <authorList>
            <person name="Trubitsyn V.E."/>
            <person name="Rivkina E.M."/>
            <person name="Shcherbakova V.A."/>
        </authorList>
    </citation>
    <scope>NUCLEOTIDE SEQUENCE</scope>
    <source>
        <strain evidence="1">M2</strain>
        <strain evidence="2">MK4</strain>
    </source>
</reference>
<dbReference type="Proteomes" id="UP001074446">
    <property type="component" value="Unassembled WGS sequence"/>
</dbReference>
<dbReference type="EMBL" id="JAPVES010000025">
    <property type="protein sequence ID" value="MCZ3371697.1"/>
    <property type="molecule type" value="Genomic_DNA"/>
</dbReference>
<name>A0A9E5A0U2_9EURY</name>
<gene>
    <name evidence="2" type="ORF">O3H35_03535</name>
    <name evidence="1" type="ORF">O3H54_09310</name>
</gene>
<keyword evidence="3" id="KW-1185">Reference proteome</keyword>